<dbReference type="InterPro" id="IPR011009">
    <property type="entry name" value="Kinase-like_dom_sf"/>
</dbReference>
<gene>
    <name evidence="9" type="ORF">MVEN_00887200</name>
</gene>
<dbReference type="Proteomes" id="UP000620124">
    <property type="component" value="Unassembled WGS sequence"/>
</dbReference>
<reference evidence="9" key="1">
    <citation type="submission" date="2020-05" db="EMBL/GenBank/DDBJ databases">
        <title>Mycena genomes resolve the evolution of fungal bioluminescence.</title>
        <authorList>
            <person name="Tsai I.J."/>
        </authorList>
    </citation>
    <scope>NUCLEOTIDE SEQUENCE</scope>
    <source>
        <strain evidence="9">CCC161011</strain>
    </source>
</reference>
<feature type="region of interest" description="Disordered" evidence="7">
    <location>
        <begin position="362"/>
        <end position="390"/>
    </location>
</feature>
<dbReference type="Gene3D" id="1.10.510.10">
    <property type="entry name" value="Transferase(Phosphotransferase) domain 1"/>
    <property type="match status" value="1"/>
</dbReference>
<keyword evidence="5 6" id="KW-0067">ATP-binding</keyword>
<dbReference type="GO" id="GO:0004674">
    <property type="term" value="F:protein serine/threonine kinase activity"/>
    <property type="evidence" value="ECO:0007669"/>
    <property type="project" value="UniProtKB-KW"/>
</dbReference>
<dbReference type="InterPro" id="IPR008266">
    <property type="entry name" value="Tyr_kinase_AS"/>
</dbReference>
<protein>
    <recommendedName>
        <fullName evidence="8">Protein kinase domain-containing protein</fullName>
    </recommendedName>
</protein>
<feature type="binding site" evidence="6">
    <location>
        <position position="440"/>
    </location>
    <ligand>
        <name>ATP</name>
        <dbReference type="ChEBI" id="CHEBI:30616"/>
    </ligand>
</feature>
<dbReference type="PROSITE" id="PS00107">
    <property type="entry name" value="PROTEIN_KINASE_ATP"/>
    <property type="match status" value="1"/>
</dbReference>
<dbReference type="AlphaFoldDB" id="A0A8H6YGY7"/>
<dbReference type="OrthoDB" id="283111at2759"/>
<accession>A0A8H6YGY7</accession>
<dbReference type="GO" id="GO:0005634">
    <property type="term" value="C:nucleus"/>
    <property type="evidence" value="ECO:0007669"/>
    <property type="project" value="TreeGrafter"/>
</dbReference>
<dbReference type="Gene3D" id="3.30.200.20">
    <property type="entry name" value="Phosphorylase Kinase, domain 1"/>
    <property type="match status" value="1"/>
</dbReference>
<evidence type="ECO:0000259" key="8">
    <source>
        <dbReference type="PROSITE" id="PS50011"/>
    </source>
</evidence>
<dbReference type="Pfam" id="PF00069">
    <property type="entry name" value="Pkinase"/>
    <property type="match status" value="1"/>
</dbReference>
<keyword evidence="10" id="KW-1185">Reference proteome</keyword>
<dbReference type="InterPro" id="IPR000719">
    <property type="entry name" value="Prot_kinase_dom"/>
</dbReference>
<comment type="caution">
    <text evidence="9">The sequence shown here is derived from an EMBL/GenBank/DDBJ whole genome shotgun (WGS) entry which is preliminary data.</text>
</comment>
<name>A0A8H6YGY7_9AGAR</name>
<dbReference type="PROSITE" id="PS00109">
    <property type="entry name" value="PROTEIN_KINASE_TYR"/>
    <property type="match status" value="1"/>
</dbReference>
<proteinExistence type="predicted"/>
<evidence type="ECO:0000256" key="1">
    <source>
        <dbReference type="ARBA" id="ARBA00022527"/>
    </source>
</evidence>
<keyword evidence="3 6" id="KW-0547">Nucleotide-binding</keyword>
<dbReference type="InterPro" id="IPR017441">
    <property type="entry name" value="Protein_kinase_ATP_BS"/>
</dbReference>
<keyword evidence="4" id="KW-0418">Kinase</keyword>
<evidence type="ECO:0000256" key="4">
    <source>
        <dbReference type="ARBA" id="ARBA00022777"/>
    </source>
</evidence>
<dbReference type="SUPFAM" id="SSF56112">
    <property type="entry name" value="Protein kinase-like (PK-like)"/>
    <property type="match status" value="1"/>
</dbReference>
<evidence type="ECO:0000256" key="7">
    <source>
        <dbReference type="SAM" id="MobiDB-lite"/>
    </source>
</evidence>
<organism evidence="9 10">
    <name type="scientific">Mycena venus</name>
    <dbReference type="NCBI Taxonomy" id="2733690"/>
    <lineage>
        <taxon>Eukaryota</taxon>
        <taxon>Fungi</taxon>
        <taxon>Dikarya</taxon>
        <taxon>Basidiomycota</taxon>
        <taxon>Agaricomycotina</taxon>
        <taxon>Agaricomycetes</taxon>
        <taxon>Agaricomycetidae</taxon>
        <taxon>Agaricales</taxon>
        <taxon>Marasmiineae</taxon>
        <taxon>Mycenaceae</taxon>
        <taxon>Mycena</taxon>
    </lineage>
</organism>
<dbReference type="PANTHER" id="PTHR45646:SF11">
    <property type="entry name" value="SERINE_THREONINE-PROTEIN KINASE DOA"/>
    <property type="match status" value="1"/>
</dbReference>
<dbReference type="InterPro" id="IPR051175">
    <property type="entry name" value="CLK_kinases"/>
</dbReference>
<dbReference type="GO" id="GO:0043484">
    <property type="term" value="P:regulation of RNA splicing"/>
    <property type="evidence" value="ECO:0007669"/>
    <property type="project" value="TreeGrafter"/>
</dbReference>
<keyword evidence="2" id="KW-0808">Transferase</keyword>
<evidence type="ECO:0000256" key="2">
    <source>
        <dbReference type="ARBA" id="ARBA00022679"/>
    </source>
</evidence>
<evidence type="ECO:0000313" key="9">
    <source>
        <dbReference type="EMBL" id="KAF7358372.1"/>
    </source>
</evidence>
<keyword evidence="1" id="KW-0723">Serine/threonine-protein kinase</keyword>
<dbReference type="PANTHER" id="PTHR45646">
    <property type="entry name" value="SERINE/THREONINE-PROTEIN KINASE DOA-RELATED"/>
    <property type="match status" value="1"/>
</dbReference>
<feature type="domain" description="Protein kinase" evidence="8">
    <location>
        <begin position="411"/>
        <end position="737"/>
    </location>
</feature>
<evidence type="ECO:0000256" key="3">
    <source>
        <dbReference type="ARBA" id="ARBA00022741"/>
    </source>
</evidence>
<evidence type="ECO:0000256" key="6">
    <source>
        <dbReference type="PROSITE-ProRule" id="PRU10141"/>
    </source>
</evidence>
<dbReference type="CDD" id="cd14134">
    <property type="entry name" value="PKc_CLK"/>
    <property type="match status" value="1"/>
</dbReference>
<dbReference type="GO" id="GO:0005524">
    <property type="term" value="F:ATP binding"/>
    <property type="evidence" value="ECO:0007669"/>
    <property type="project" value="UniProtKB-UniRule"/>
</dbReference>
<dbReference type="PROSITE" id="PS50011">
    <property type="entry name" value="PROTEIN_KINASE_DOM"/>
    <property type="match status" value="1"/>
</dbReference>
<dbReference type="EMBL" id="JACAZI010000006">
    <property type="protein sequence ID" value="KAF7358372.1"/>
    <property type="molecule type" value="Genomic_DNA"/>
</dbReference>
<evidence type="ECO:0000313" key="10">
    <source>
        <dbReference type="Proteomes" id="UP000620124"/>
    </source>
</evidence>
<evidence type="ECO:0000256" key="5">
    <source>
        <dbReference type="ARBA" id="ARBA00022840"/>
    </source>
</evidence>
<sequence>MPHNSKPRKLLTGVAASPGSSAQLIRGTTGRLVNKWFSDGGALAGRIADRLVGPQRGPDDIFEEIISHFGTEEHRVSCLAALPNGAPPEVEQKCSELVKHTLPSQKTGPKVQLLAFQHIVTLATLLPGLRLLFLRSKELQGKASKDSLEELWKRPDNWMNEEWEFWRSFASICLSETCISGVLEECPVEELANCQIENGGRCVIDRLISEASDNTNFSDALCIRYLAGILALPGFWRALESTRCHRVTKRICMMMIQVLEDLDVDVKKSEPTQLRDYDGIDFLVDTILYRISIWLRGIDPPKRRDQPWYAKFLKVVDLICKSRSAKELPRSYNRAISESFVSLITGVFTDLPDDIRVEADNEAVSEERISQGNEPAEGPDLPTRGSSPVSDYDDTEGHYIIVPDDMIYRRYRTVQLLGRGISGKVVEAVDTQTDTKVAIKIIRAIPKYRDASKNEVRVLRKLQERDPLNRYKCIHVLHWFDHRNHICIVSELFGMCLYDFLEENNFAPFPRQHIQSFARQLLGSVAFLHDLHLIHTDLRLENILLVHNDYKTVHIPISGRRNVPPKAKQILHSTDIRLIDFGSATFENESHASIVSKRKYRAPEIILGLGWSYPCDVYSLGCILVELFTGMALFQTHDNLEHLAMMEMVMGKMPNRFARAGARSKPELFKDNVSLDWPEASTDRQSKKKVLAMRHLSDVVPPHDLINRHFLNLVQKLLNFDPAQRITAREALNHPYFALIIANEI</sequence>